<evidence type="ECO:0000313" key="3">
    <source>
        <dbReference type="Proteomes" id="UP001054945"/>
    </source>
</evidence>
<proteinExistence type="predicted"/>
<name>A0AAV4TI44_CAEEX</name>
<dbReference type="EMBL" id="BPLR01011354">
    <property type="protein sequence ID" value="GIY46020.1"/>
    <property type="molecule type" value="Genomic_DNA"/>
</dbReference>
<comment type="caution">
    <text evidence="2">The sequence shown here is derived from an EMBL/GenBank/DDBJ whole genome shotgun (WGS) entry which is preliminary data.</text>
</comment>
<gene>
    <name evidence="2" type="ORF">CEXT_790161</name>
</gene>
<reference evidence="2 3" key="1">
    <citation type="submission" date="2021-06" db="EMBL/GenBank/DDBJ databases">
        <title>Caerostris extrusa draft genome.</title>
        <authorList>
            <person name="Kono N."/>
            <person name="Arakawa K."/>
        </authorList>
    </citation>
    <scope>NUCLEOTIDE SEQUENCE [LARGE SCALE GENOMIC DNA]</scope>
</reference>
<protein>
    <submittedName>
        <fullName evidence="2">Uncharacterized protein</fullName>
    </submittedName>
</protein>
<accession>A0AAV4TI44</accession>
<sequence>MTEQTIILEGSPRGRELNQYPNKLQGGPPQKEKRLQPRGLRLASWREKNTFLPRNLGVSAQRRDKGLVFVGMTWSTFRGAPGQIGTYGTLVTCSHSFRDTFRE</sequence>
<dbReference type="Proteomes" id="UP001054945">
    <property type="component" value="Unassembled WGS sequence"/>
</dbReference>
<organism evidence="2 3">
    <name type="scientific">Caerostris extrusa</name>
    <name type="common">Bark spider</name>
    <name type="synonym">Caerostris bankana</name>
    <dbReference type="NCBI Taxonomy" id="172846"/>
    <lineage>
        <taxon>Eukaryota</taxon>
        <taxon>Metazoa</taxon>
        <taxon>Ecdysozoa</taxon>
        <taxon>Arthropoda</taxon>
        <taxon>Chelicerata</taxon>
        <taxon>Arachnida</taxon>
        <taxon>Araneae</taxon>
        <taxon>Araneomorphae</taxon>
        <taxon>Entelegynae</taxon>
        <taxon>Araneoidea</taxon>
        <taxon>Araneidae</taxon>
        <taxon>Caerostris</taxon>
    </lineage>
</organism>
<evidence type="ECO:0000256" key="1">
    <source>
        <dbReference type="SAM" id="MobiDB-lite"/>
    </source>
</evidence>
<feature type="region of interest" description="Disordered" evidence="1">
    <location>
        <begin position="1"/>
        <end position="36"/>
    </location>
</feature>
<evidence type="ECO:0000313" key="2">
    <source>
        <dbReference type="EMBL" id="GIY46020.1"/>
    </source>
</evidence>
<dbReference type="AlphaFoldDB" id="A0AAV4TI44"/>
<keyword evidence="3" id="KW-1185">Reference proteome</keyword>